<evidence type="ECO:0000313" key="2">
    <source>
        <dbReference type="Proteomes" id="UP000011602"/>
    </source>
</evidence>
<sequence length="133" mass="15262">MTEMRFENGRRAIDRWDRVFEALSAEPRRQLIISLLDASREQSVSLPAQAMNPNVPADPERLRLELQHVHLPMLATMEFVEWETDPLRASRGPRFEDAAAVFEALHTNAAALPDRLVVGCQRLEREREFPTGE</sequence>
<accession>L9X8F3</accession>
<reference evidence="1 2" key="1">
    <citation type="journal article" date="2014" name="PLoS Genet.">
        <title>Phylogenetically driven sequencing of extremely halophilic archaea reveals strategies for static and dynamic osmo-response.</title>
        <authorList>
            <person name="Becker E.A."/>
            <person name="Seitzer P.M."/>
            <person name="Tritt A."/>
            <person name="Larsen D."/>
            <person name="Krusor M."/>
            <person name="Yao A.I."/>
            <person name="Wu D."/>
            <person name="Madern D."/>
            <person name="Eisen J.A."/>
            <person name="Darling A.E."/>
            <person name="Facciotti M.T."/>
        </authorList>
    </citation>
    <scope>NUCLEOTIDE SEQUENCE [LARGE SCALE GENOMIC DNA]</scope>
    <source>
        <strain evidence="1 2">JCM 12255</strain>
    </source>
</reference>
<dbReference type="eggNOG" id="arCOG03828">
    <property type="taxonomic scope" value="Archaea"/>
</dbReference>
<dbReference type="Proteomes" id="UP000011602">
    <property type="component" value="Unassembled WGS sequence"/>
</dbReference>
<dbReference type="STRING" id="1227499.C493_07539"/>
<evidence type="ECO:0000313" key="1">
    <source>
        <dbReference type="EMBL" id="ELY57726.1"/>
    </source>
</evidence>
<dbReference type="OrthoDB" id="247722at2157"/>
<gene>
    <name evidence="1" type="ORF">C493_07539</name>
</gene>
<name>L9X8F3_9EURY</name>
<protein>
    <recommendedName>
        <fullName evidence="3">ArsR family transcriptional regulator</fullName>
    </recommendedName>
</protein>
<dbReference type="AlphaFoldDB" id="L9X8F3"/>
<organism evidence="1 2">
    <name type="scientific">Natronolimnohabitans innermongolicus JCM 12255</name>
    <dbReference type="NCBI Taxonomy" id="1227499"/>
    <lineage>
        <taxon>Archaea</taxon>
        <taxon>Methanobacteriati</taxon>
        <taxon>Methanobacteriota</taxon>
        <taxon>Stenosarchaea group</taxon>
        <taxon>Halobacteria</taxon>
        <taxon>Halobacteriales</taxon>
        <taxon>Natrialbaceae</taxon>
        <taxon>Natronolimnohabitans</taxon>
    </lineage>
</organism>
<proteinExistence type="predicted"/>
<dbReference type="EMBL" id="AOHZ01000040">
    <property type="protein sequence ID" value="ELY57726.1"/>
    <property type="molecule type" value="Genomic_DNA"/>
</dbReference>
<dbReference type="RefSeq" id="WP_007258809.1">
    <property type="nucleotide sequence ID" value="NZ_AOHZ01000040.1"/>
</dbReference>
<comment type="caution">
    <text evidence="1">The sequence shown here is derived from an EMBL/GenBank/DDBJ whole genome shotgun (WGS) entry which is preliminary data.</text>
</comment>
<evidence type="ECO:0008006" key="3">
    <source>
        <dbReference type="Google" id="ProtNLM"/>
    </source>
</evidence>
<keyword evidence="2" id="KW-1185">Reference proteome</keyword>